<reference evidence="3 4" key="2">
    <citation type="submission" date="2020-03" db="EMBL/GenBank/DDBJ databases">
        <title>Devosia chinhatensis sp. nov., isolated from a hexachlorocyclohexane (HCH) dump site in India.</title>
        <authorList>
            <person name="Kumar M."/>
            <person name="Lal R."/>
        </authorList>
    </citation>
    <scope>NUCLEOTIDE SEQUENCE [LARGE SCALE GENOMIC DNA]</scope>
    <source>
        <strain evidence="3 4">H239</strain>
    </source>
</reference>
<evidence type="ECO:0000313" key="4">
    <source>
        <dbReference type="Proteomes" id="UP000474802"/>
    </source>
</evidence>
<evidence type="ECO:0000256" key="1">
    <source>
        <dbReference type="SAM" id="SignalP"/>
    </source>
</evidence>
<evidence type="ECO:0000259" key="2">
    <source>
        <dbReference type="Pfam" id="PF09832"/>
    </source>
</evidence>
<keyword evidence="4" id="KW-1185">Reference proteome</keyword>
<sequence length="166" mass="18273">MRGAKALLCAVMAAGVFTFAAPAFAQEVAPEQLALARKYVDLTDNGAIFETTVVETGIATMQQITQQNPELGVQTEEVIGEVIKEYNGRKGELLDQFARLYAMRFTMEELTAIVAFYESPTGQKLASANSELNQDLSRVLQVYTNNLRTEFFAKVRGGLRARGVEL</sequence>
<organism evidence="3 4">
    <name type="scientific">Devosia aurantiaca</name>
    <dbReference type="NCBI Taxonomy" id="2714858"/>
    <lineage>
        <taxon>Bacteria</taxon>
        <taxon>Pseudomonadati</taxon>
        <taxon>Pseudomonadota</taxon>
        <taxon>Alphaproteobacteria</taxon>
        <taxon>Hyphomicrobiales</taxon>
        <taxon>Devosiaceae</taxon>
        <taxon>Devosia</taxon>
    </lineage>
</organism>
<keyword evidence="1" id="KW-0732">Signal</keyword>
<feature type="signal peptide" evidence="1">
    <location>
        <begin position="1"/>
        <end position="25"/>
    </location>
</feature>
<gene>
    <name evidence="3" type="ORF">G5575_14675</name>
</gene>
<dbReference type="InterPro" id="IPR018637">
    <property type="entry name" value="DUF2059"/>
</dbReference>
<comment type="caution">
    <text evidence="3">The sequence shown here is derived from an EMBL/GenBank/DDBJ whole genome shotgun (WGS) entry which is preliminary data.</text>
</comment>
<evidence type="ECO:0000313" key="3">
    <source>
        <dbReference type="EMBL" id="NGP18736.1"/>
    </source>
</evidence>
<dbReference type="Pfam" id="PF09832">
    <property type="entry name" value="DUF2059"/>
    <property type="match status" value="1"/>
</dbReference>
<accession>A0A6M1SQ99</accession>
<dbReference type="EMBL" id="JAALFG010000003">
    <property type="protein sequence ID" value="NGP18736.1"/>
    <property type="molecule type" value="Genomic_DNA"/>
</dbReference>
<dbReference type="Proteomes" id="UP000474802">
    <property type="component" value="Unassembled WGS sequence"/>
</dbReference>
<feature type="chain" id="PRO_5026747500" evidence="1">
    <location>
        <begin position="26"/>
        <end position="166"/>
    </location>
</feature>
<protein>
    <submittedName>
        <fullName evidence="3">DUF2059 domain-containing protein</fullName>
    </submittedName>
</protein>
<name>A0A6M1SQ99_9HYPH</name>
<reference evidence="3 4" key="1">
    <citation type="submission" date="2020-02" db="EMBL/GenBank/DDBJ databases">
        <authorList>
            <person name="Khan S.A."/>
            <person name="Jeon C.O."/>
            <person name="Chun B.H."/>
        </authorList>
    </citation>
    <scope>NUCLEOTIDE SEQUENCE [LARGE SCALE GENOMIC DNA]</scope>
    <source>
        <strain evidence="3 4">H239</strain>
    </source>
</reference>
<dbReference type="RefSeq" id="WP_164534987.1">
    <property type="nucleotide sequence ID" value="NZ_JAALFG010000003.1"/>
</dbReference>
<proteinExistence type="predicted"/>
<feature type="domain" description="DUF2059" evidence="2">
    <location>
        <begin position="92"/>
        <end position="142"/>
    </location>
</feature>
<dbReference type="AlphaFoldDB" id="A0A6M1SQ99"/>